<comment type="caution">
    <text evidence="2">The sequence shown here is derived from an EMBL/GenBank/DDBJ whole genome shotgun (WGS) entry which is preliminary data.</text>
</comment>
<gene>
    <name evidence="2" type="ORF">A3F83_06960</name>
</gene>
<dbReference type="Pfam" id="PF07705">
    <property type="entry name" value="CARDB"/>
    <property type="match status" value="1"/>
</dbReference>
<dbReference type="InterPro" id="IPR013783">
    <property type="entry name" value="Ig-like_fold"/>
</dbReference>
<dbReference type="InterPro" id="IPR038765">
    <property type="entry name" value="Papain-like_cys_pep_sf"/>
</dbReference>
<evidence type="ECO:0000313" key="3">
    <source>
        <dbReference type="Proteomes" id="UP000179129"/>
    </source>
</evidence>
<feature type="domain" description="CARDB" evidence="1">
    <location>
        <begin position="471"/>
        <end position="584"/>
    </location>
</feature>
<evidence type="ECO:0000313" key="2">
    <source>
        <dbReference type="EMBL" id="OGG02819.1"/>
    </source>
</evidence>
<dbReference type="AlphaFoldDB" id="A0A1F5YRK7"/>
<dbReference type="SUPFAM" id="SSF54001">
    <property type="entry name" value="Cysteine proteinases"/>
    <property type="match status" value="1"/>
</dbReference>
<reference evidence="2 3" key="1">
    <citation type="journal article" date="2016" name="Nat. Commun.">
        <title>Thousands of microbial genomes shed light on interconnected biogeochemical processes in an aquifer system.</title>
        <authorList>
            <person name="Anantharaman K."/>
            <person name="Brown C.T."/>
            <person name="Hug L.A."/>
            <person name="Sharon I."/>
            <person name="Castelle C.J."/>
            <person name="Probst A.J."/>
            <person name="Thomas B.C."/>
            <person name="Singh A."/>
            <person name="Wilkins M.J."/>
            <person name="Karaoz U."/>
            <person name="Brodie E.L."/>
            <person name="Williams K.H."/>
            <person name="Hubbard S.S."/>
            <person name="Banfield J.F."/>
        </authorList>
    </citation>
    <scope>NUCLEOTIDE SEQUENCE [LARGE SCALE GENOMIC DNA]</scope>
</reference>
<sequence>MVRQQSEVITHSSAEFNIEVQGLTPPVSRSIEITGPAQDIHFRLADGLDFSSIDGLAHSLIKPGMTDEEKVKALFYFTATNFYDRGGSGCEDPLEYANLWGFSWCGNFALFLNAAWRALGFQTVFLNPVIGMPGGHTITCVFYDNQWHMYDSRLRAYFLNRDNRTVASLVDLDRDDFLVQRAFDYGDRMVNHWSFPLVMENYSNAASDWYDGFNAHYDNQTLFHKDTPPWDPRLDLRKGETLTLGWEDRGKWWNRLDLSPEWRRIHRSEGGDAAKTPPIIYANGTLVTELDPLLLKSQAVESSGLKATGGSRPAFSPSAAGQWGYAIYKVRVPYFIPSMSVEALAGRASADDSLELALSTDEGKSWLPLWSAEGLGQLPLAITTDQTQRVTMYSVNKYSYLLRFRLKAGAVPENVSLAGVRLATDLYYRPMILPALKNGVNHLLYSDRTPGDSPRRIVYRWLENTNILFSEEQPCIGDRITITALVANQGNSPASQVKVRFYDGDPALGGVRIGEDQVIAEIAPGQTSRTQVEWLAVQQQVGASTSFSLADLQNHAGYTHNTIFVQVDPDNQLSEANKSDNLTSRDLVVNNMANLILKDPSFIEFARRGDKVLISAFVRNHNLGGPRPRAREARNVVVRFYDKQPVAGRMKQNMIGEAVI</sequence>
<dbReference type="Proteomes" id="UP000179129">
    <property type="component" value="Unassembled WGS sequence"/>
</dbReference>
<dbReference type="Gene3D" id="2.60.40.10">
    <property type="entry name" value="Immunoglobulins"/>
    <property type="match status" value="1"/>
</dbReference>
<evidence type="ECO:0000259" key="1">
    <source>
        <dbReference type="Pfam" id="PF07705"/>
    </source>
</evidence>
<protein>
    <recommendedName>
        <fullName evidence="1">CARDB domain-containing protein</fullName>
    </recommendedName>
</protein>
<dbReference type="EMBL" id="MFIX01000170">
    <property type="protein sequence ID" value="OGG02819.1"/>
    <property type="molecule type" value="Genomic_DNA"/>
</dbReference>
<dbReference type="InterPro" id="IPR011635">
    <property type="entry name" value="CARDB"/>
</dbReference>
<accession>A0A1F5YRK7</accession>
<proteinExistence type="predicted"/>
<organism evidence="2 3">
    <name type="scientific">Candidatus Glassbacteria bacterium RIFCSPLOWO2_12_FULL_58_11</name>
    <dbReference type="NCBI Taxonomy" id="1817867"/>
    <lineage>
        <taxon>Bacteria</taxon>
        <taxon>Candidatus Glassiibacteriota</taxon>
    </lineage>
</organism>
<name>A0A1F5YRK7_9BACT</name>
<feature type="non-terminal residue" evidence="2">
    <location>
        <position position="660"/>
    </location>
</feature>